<proteinExistence type="predicted"/>
<dbReference type="RefSeq" id="WP_186840197.1">
    <property type="nucleotide sequence ID" value="NZ_JACOOZ010000003.1"/>
</dbReference>
<evidence type="ECO:0000313" key="1">
    <source>
        <dbReference type="EMBL" id="MBC5667416.1"/>
    </source>
</evidence>
<name>A0ABR7F1H0_9FIRM</name>
<keyword evidence="2" id="KW-1185">Reference proteome</keyword>
<dbReference type="EMBL" id="JACOOZ010000003">
    <property type="protein sequence ID" value="MBC5667416.1"/>
    <property type="molecule type" value="Genomic_DNA"/>
</dbReference>
<protein>
    <submittedName>
        <fullName evidence="1">Uncharacterized protein</fullName>
    </submittedName>
</protein>
<accession>A0ABR7F1H0</accession>
<sequence>MDRYEARIKLFGSTQRERNVNKLKQSIWAKLPDNPSYKSVKINDKERFLCINTGTQPYYKEFETLPNEDINIGDYVDFANSKWIVVTCDSDNEIYRDGKLYQCNYLLKWQNDIGEIIERWAFIASASKYNDGTTGNNVITLGSDQLSVVIPLDEESLRLKKNQSRKFFIDNNKTNPTTYELTGTGNVPDTYDGHGVTSWIVKECEYTPTTDDLKYGVCNYHSTLSISDISTEEMTVSIVGSDIIKIGKTKTWTVKFRDRNGNDLEYLDWKWNIKSDFDISELVIQESGSDIKITTQDDDSLVNGYFLLQILKNDETVITEKQINIGEVY</sequence>
<reference evidence="1 2" key="1">
    <citation type="submission" date="2020-08" db="EMBL/GenBank/DDBJ databases">
        <title>Genome public.</title>
        <authorList>
            <person name="Liu C."/>
            <person name="Sun Q."/>
        </authorList>
    </citation>
    <scope>NUCLEOTIDE SEQUENCE [LARGE SCALE GENOMIC DNA]</scope>
    <source>
        <strain evidence="1 2">BX4</strain>
    </source>
</reference>
<gene>
    <name evidence="1" type="ORF">H8S00_05385</name>
</gene>
<dbReference type="Proteomes" id="UP000597877">
    <property type="component" value="Unassembled WGS sequence"/>
</dbReference>
<organism evidence="1 2">
    <name type="scientific">Eubacterium segne</name>
    <dbReference type="NCBI Taxonomy" id="2763045"/>
    <lineage>
        <taxon>Bacteria</taxon>
        <taxon>Bacillati</taxon>
        <taxon>Bacillota</taxon>
        <taxon>Clostridia</taxon>
        <taxon>Eubacteriales</taxon>
        <taxon>Eubacteriaceae</taxon>
        <taxon>Eubacterium</taxon>
    </lineage>
</organism>
<evidence type="ECO:0000313" key="2">
    <source>
        <dbReference type="Proteomes" id="UP000597877"/>
    </source>
</evidence>
<comment type="caution">
    <text evidence="1">The sequence shown here is derived from an EMBL/GenBank/DDBJ whole genome shotgun (WGS) entry which is preliminary data.</text>
</comment>